<reference evidence="2 3" key="1">
    <citation type="submission" date="2022-01" db="EMBL/GenBank/DDBJ databases">
        <authorList>
            <person name="Xiong W."/>
            <person name="Schranz E."/>
        </authorList>
    </citation>
    <scope>NUCLEOTIDE SEQUENCE [LARGE SCALE GENOMIC DNA]</scope>
</reference>
<name>A0AAU9M0W7_9ASTR</name>
<evidence type="ECO:0000313" key="3">
    <source>
        <dbReference type="Proteomes" id="UP001157418"/>
    </source>
</evidence>
<accession>A0AAU9M0W7</accession>
<proteinExistence type="predicted"/>
<evidence type="ECO:0000256" key="1">
    <source>
        <dbReference type="SAM" id="MobiDB-lite"/>
    </source>
</evidence>
<protein>
    <submittedName>
        <fullName evidence="2">Uncharacterized protein</fullName>
    </submittedName>
</protein>
<feature type="region of interest" description="Disordered" evidence="1">
    <location>
        <begin position="45"/>
        <end position="73"/>
    </location>
</feature>
<dbReference type="EMBL" id="CAKMRJ010000466">
    <property type="protein sequence ID" value="CAH1419669.1"/>
    <property type="molecule type" value="Genomic_DNA"/>
</dbReference>
<comment type="caution">
    <text evidence="2">The sequence shown here is derived from an EMBL/GenBank/DDBJ whole genome shotgun (WGS) entry which is preliminary data.</text>
</comment>
<feature type="compositionally biased region" description="Polar residues" evidence="1">
    <location>
        <begin position="51"/>
        <end position="60"/>
    </location>
</feature>
<organism evidence="2 3">
    <name type="scientific">Lactuca virosa</name>
    <dbReference type="NCBI Taxonomy" id="75947"/>
    <lineage>
        <taxon>Eukaryota</taxon>
        <taxon>Viridiplantae</taxon>
        <taxon>Streptophyta</taxon>
        <taxon>Embryophyta</taxon>
        <taxon>Tracheophyta</taxon>
        <taxon>Spermatophyta</taxon>
        <taxon>Magnoliopsida</taxon>
        <taxon>eudicotyledons</taxon>
        <taxon>Gunneridae</taxon>
        <taxon>Pentapetalae</taxon>
        <taxon>asterids</taxon>
        <taxon>campanulids</taxon>
        <taxon>Asterales</taxon>
        <taxon>Asteraceae</taxon>
        <taxon>Cichorioideae</taxon>
        <taxon>Cichorieae</taxon>
        <taxon>Lactucinae</taxon>
        <taxon>Lactuca</taxon>
    </lineage>
</organism>
<dbReference type="AlphaFoldDB" id="A0AAU9M0W7"/>
<evidence type="ECO:0000313" key="2">
    <source>
        <dbReference type="EMBL" id="CAH1419669.1"/>
    </source>
</evidence>
<dbReference type="Proteomes" id="UP001157418">
    <property type="component" value="Unassembled WGS sequence"/>
</dbReference>
<sequence>MLLVESIRKQRVIRGISHIPVEALRRIRIRIGSIGENPLLQGLNSVGGGPTSETNPSFLHSSKAAGGNRRHRSRPFSRLISESAASLSSISSALNNAERLIEDLETYINDRLLRSTNVSQILPEMNTNPNLNPTVPVSSSSSQRAIATTIVHLDNLSTNSAVEIDLTISHPSSSSARRAAVLRALSLEGGTSD</sequence>
<keyword evidence="3" id="KW-1185">Reference proteome</keyword>
<gene>
    <name evidence="2" type="ORF">LVIROSA_LOCUS7184</name>
</gene>